<gene>
    <name evidence="2" type="ORF">KI659_17710</name>
</gene>
<feature type="transmembrane region" description="Helical" evidence="1">
    <location>
        <begin position="159"/>
        <end position="179"/>
    </location>
</feature>
<feature type="transmembrane region" description="Helical" evidence="1">
    <location>
        <begin position="91"/>
        <end position="111"/>
    </location>
</feature>
<keyword evidence="1" id="KW-0472">Membrane</keyword>
<feature type="transmembrane region" description="Helical" evidence="1">
    <location>
        <begin position="123"/>
        <end position="153"/>
    </location>
</feature>
<dbReference type="EMBL" id="JAHCMY010000021">
    <property type="protein sequence ID" value="MBS9525862.1"/>
    <property type="molecule type" value="Genomic_DNA"/>
</dbReference>
<dbReference type="Proteomes" id="UP001319104">
    <property type="component" value="Unassembled WGS sequence"/>
</dbReference>
<comment type="caution">
    <text evidence="2">The sequence shown here is derived from an EMBL/GenBank/DDBJ whole genome shotgun (WGS) entry which is preliminary data.</text>
</comment>
<feature type="transmembrane region" description="Helical" evidence="1">
    <location>
        <begin position="200"/>
        <end position="218"/>
    </location>
</feature>
<evidence type="ECO:0000256" key="1">
    <source>
        <dbReference type="SAM" id="Phobius"/>
    </source>
</evidence>
<reference evidence="2 3" key="1">
    <citation type="submission" date="2021-05" db="EMBL/GenBank/DDBJ databases">
        <authorList>
            <person name="Zhang Z.D."/>
            <person name="Osman G."/>
        </authorList>
    </citation>
    <scope>NUCLEOTIDE SEQUENCE [LARGE SCALE GENOMIC DNA]</scope>
    <source>
        <strain evidence="2 3">KCTC 32217</strain>
    </source>
</reference>
<feature type="transmembrane region" description="Helical" evidence="1">
    <location>
        <begin position="66"/>
        <end position="85"/>
    </location>
</feature>
<accession>A0AAP2G2J7</accession>
<keyword evidence="1" id="KW-0812">Transmembrane</keyword>
<feature type="transmembrane region" description="Helical" evidence="1">
    <location>
        <begin position="35"/>
        <end position="54"/>
    </location>
</feature>
<name>A0AAP2G2J7_9BACT</name>
<sequence length="279" mass="31506">MQKSGLISSIDFLVPLPATILGVLVMRYYEVPVHLWLLNLVFVCLGIIMAVYFHKKPNLTTNIHPVMVIAVTILLLLCTFLDNGIMNVHRWINLNSFQLNIGLIVSPLILIQLSRINNRTLALALSMLITLIFLFQPDASLVSAFSISGYFLLYRKFKHINLLFLLCCLIMIGYAWYNLDNLEPVRYVENILALAKEISMGFYVLSIGSLLLLLLPFLFKRNDLSVTLAIYYSILLIATIFGHFPVMLMGYGISPIIGYFIGLVWQTSSNSSVKLIKAP</sequence>
<protein>
    <submittedName>
        <fullName evidence="2">Uncharacterized protein</fullName>
    </submittedName>
</protein>
<keyword evidence="3" id="KW-1185">Reference proteome</keyword>
<feature type="transmembrane region" description="Helical" evidence="1">
    <location>
        <begin position="248"/>
        <end position="265"/>
    </location>
</feature>
<evidence type="ECO:0000313" key="3">
    <source>
        <dbReference type="Proteomes" id="UP001319104"/>
    </source>
</evidence>
<dbReference type="RefSeq" id="WP_213946722.1">
    <property type="nucleotide sequence ID" value="NZ_JAHCMY010000021.1"/>
</dbReference>
<feature type="transmembrane region" description="Helical" evidence="1">
    <location>
        <begin position="12"/>
        <end position="29"/>
    </location>
</feature>
<dbReference type="AlphaFoldDB" id="A0AAP2G2J7"/>
<feature type="transmembrane region" description="Helical" evidence="1">
    <location>
        <begin position="224"/>
        <end position="241"/>
    </location>
</feature>
<proteinExistence type="predicted"/>
<keyword evidence="1" id="KW-1133">Transmembrane helix</keyword>
<organism evidence="2 3">
    <name type="scientific">Litoribacter ruber</name>
    <dbReference type="NCBI Taxonomy" id="702568"/>
    <lineage>
        <taxon>Bacteria</taxon>
        <taxon>Pseudomonadati</taxon>
        <taxon>Bacteroidota</taxon>
        <taxon>Cytophagia</taxon>
        <taxon>Cytophagales</taxon>
        <taxon>Cyclobacteriaceae</taxon>
        <taxon>Litoribacter</taxon>
    </lineage>
</organism>
<evidence type="ECO:0000313" key="2">
    <source>
        <dbReference type="EMBL" id="MBS9525862.1"/>
    </source>
</evidence>